<keyword evidence="4" id="KW-0472">Membrane</keyword>
<accession>A0A7R8CYK7</accession>
<evidence type="ECO:0000256" key="3">
    <source>
        <dbReference type="ARBA" id="ARBA00022989"/>
    </source>
</evidence>
<keyword evidence="2" id="KW-0812">Transmembrane</keyword>
<dbReference type="PANTHER" id="PTHR16002">
    <property type="entry name" value="TRANSMEMBRANE PROTEIN 248-LIKE"/>
    <property type="match status" value="1"/>
</dbReference>
<proteinExistence type="predicted"/>
<comment type="subcellular location">
    <subcellularLocation>
        <location evidence="1">Membrane</location>
    </subcellularLocation>
</comment>
<gene>
    <name evidence="6" type="ORF">LSAA_12122</name>
</gene>
<keyword evidence="7" id="KW-1185">Reference proteome</keyword>
<evidence type="ECO:0000313" key="7">
    <source>
        <dbReference type="Proteomes" id="UP000675881"/>
    </source>
</evidence>
<dbReference type="InterPro" id="IPR039587">
    <property type="entry name" value="TMEM248/TMEM219_dom"/>
</dbReference>
<dbReference type="InterPro" id="IPR039493">
    <property type="entry name" value="TMEM248/TMEM219"/>
</dbReference>
<dbReference type="Proteomes" id="UP000675881">
    <property type="component" value="Chromosome 6"/>
</dbReference>
<protein>
    <submittedName>
        <fullName evidence="6">(salmon louse) hypothetical protein</fullName>
    </submittedName>
</protein>
<organism evidence="6 7">
    <name type="scientific">Lepeophtheirus salmonis</name>
    <name type="common">Salmon louse</name>
    <name type="synonym">Caligus salmonis</name>
    <dbReference type="NCBI Taxonomy" id="72036"/>
    <lineage>
        <taxon>Eukaryota</taxon>
        <taxon>Metazoa</taxon>
        <taxon>Ecdysozoa</taxon>
        <taxon>Arthropoda</taxon>
        <taxon>Crustacea</taxon>
        <taxon>Multicrustacea</taxon>
        <taxon>Hexanauplia</taxon>
        <taxon>Copepoda</taxon>
        <taxon>Siphonostomatoida</taxon>
        <taxon>Caligidae</taxon>
        <taxon>Lepeophtheirus</taxon>
    </lineage>
</organism>
<sequence>MVCSLTRLRAAVKSGPPFVLFTLFILALALSTLFLGLFIKKSSGPLKNPDIISWDSLLNSLSHLDYCLIPSNASATHAFQPQKGISLSLPMSVVSLEGSKDTKPLVGGGLISGTIPLKSLRSNALSSYQNSQIPINFHISSNKKEELNCISIYGPSHLLRDLQRLSLTSKETQCQKHELIKCLYL</sequence>
<keyword evidence="3" id="KW-1133">Transmembrane helix</keyword>
<name>A0A7R8CYK7_LEPSM</name>
<dbReference type="PANTHER" id="PTHR16002:SF4">
    <property type="entry name" value="TMEM248_TMEM219 DOMAIN-CONTAINING PROTEIN"/>
    <property type="match status" value="1"/>
</dbReference>
<evidence type="ECO:0000313" key="6">
    <source>
        <dbReference type="EMBL" id="CAF2970132.1"/>
    </source>
</evidence>
<dbReference type="GO" id="GO:0016020">
    <property type="term" value="C:membrane"/>
    <property type="evidence" value="ECO:0007669"/>
    <property type="project" value="UniProtKB-SubCell"/>
</dbReference>
<dbReference type="EMBL" id="HG994585">
    <property type="protein sequence ID" value="CAF2970132.1"/>
    <property type="molecule type" value="Genomic_DNA"/>
</dbReference>
<feature type="domain" description="TMEM248/TMEM219" evidence="5">
    <location>
        <begin position="8"/>
        <end position="102"/>
    </location>
</feature>
<reference evidence="6" key="1">
    <citation type="submission" date="2021-02" db="EMBL/GenBank/DDBJ databases">
        <authorList>
            <person name="Bekaert M."/>
        </authorList>
    </citation>
    <scope>NUCLEOTIDE SEQUENCE</scope>
    <source>
        <strain evidence="6">IoA-00</strain>
    </source>
</reference>
<evidence type="ECO:0000256" key="4">
    <source>
        <dbReference type="ARBA" id="ARBA00023136"/>
    </source>
</evidence>
<dbReference type="AlphaFoldDB" id="A0A7R8CYK7"/>
<dbReference type="Pfam" id="PF14940">
    <property type="entry name" value="TMEM219"/>
    <property type="match status" value="1"/>
</dbReference>
<evidence type="ECO:0000259" key="5">
    <source>
        <dbReference type="Pfam" id="PF14940"/>
    </source>
</evidence>
<evidence type="ECO:0000256" key="2">
    <source>
        <dbReference type="ARBA" id="ARBA00022692"/>
    </source>
</evidence>
<evidence type="ECO:0000256" key="1">
    <source>
        <dbReference type="ARBA" id="ARBA00004370"/>
    </source>
</evidence>